<dbReference type="AlphaFoldDB" id="A0A059CI30"/>
<evidence type="ECO:0000313" key="2">
    <source>
        <dbReference type="EMBL" id="KCW77889.1"/>
    </source>
</evidence>
<feature type="region of interest" description="Disordered" evidence="1">
    <location>
        <begin position="86"/>
        <end position="115"/>
    </location>
</feature>
<feature type="compositionally biased region" description="Polar residues" evidence="1">
    <location>
        <begin position="86"/>
        <end position="95"/>
    </location>
</feature>
<accession>A0A059CI30</accession>
<sequence length="115" mass="13057">MEILSRSAHRKHIHINQVRQDRQTNSGCEMIELQRAFSRKKYGNPLLQYLELHSTGIAKHKNDHFFMQPDTEHTTQKRIVTYNQEQIPSKRSPLSGTYAGKGGVFTNGGESGFGG</sequence>
<dbReference type="InParanoid" id="A0A059CI30"/>
<proteinExistence type="predicted"/>
<feature type="compositionally biased region" description="Gly residues" evidence="1">
    <location>
        <begin position="99"/>
        <end position="115"/>
    </location>
</feature>
<dbReference type="Gramene" id="KCW77889">
    <property type="protein sequence ID" value="KCW77889"/>
    <property type="gene ID" value="EUGRSUZ_D02154"/>
</dbReference>
<protein>
    <submittedName>
        <fullName evidence="2">Uncharacterized protein</fullName>
    </submittedName>
</protein>
<evidence type="ECO:0000256" key="1">
    <source>
        <dbReference type="SAM" id="MobiDB-lite"/>
    </source>
</evidence>
<dbReference type="EMBL" id="KK198756">
    <property type="protein sequence ID" value="KCW77889.1"/>
    <property type="molecule type" value="Genomic_DNA"/>
</dbReference>
<gene>
    <name evidence="2" type="ORF">EUGRSUZ_D02154</name>
</gene>
<name>A0A059CI30_EUCGR</name>
<reference evidence="2" key="1">
    <citation type="submission" date="2013-07" db="EMBL/GenBank/DDBJ databases">
        <title>The genome of Eucalyptus grandis.</title>
        <authorList>
            <person name="Schmutz J."/>
            <person name="Hayes R."/>
            <person name="Myburg A."/>
            <person name="Tuskan G."/>
            <person name="Grattapaglia D."/>
            <person name="Rokhsar D.S."/>
        </authorList>
    </citation>
    <scope>NUCLEOTIDE SEQUENCE</scope>
    <source>
        <tissue evidence="2">Leaf extractions</tissue>
    </source>
</reference>
<organism evidence="2">
    <name type="scientific">Eucalyptus grandis</name>
    <name type="common">Flooded gum</name>
    <dbReference type="NCBI Taxonomy" id="71139"/>
    <lineage>
        <taxon>Eukaryota</taxon>
        <taxon>Viridiplantae</taxon>
        <taxon>Streptophyta</taxon>
        <taxon>Embryophyta</taxon>
        <taxon>Tracheophyta</taxon>
        <taxon>Spermatophyta</taxon>
        <taxon>Magnoliopsida</taxon>
        <taxon>eudicotyledons</taxon>
        <taxon>Gunneridae</taxon>
        <taxon>Pentapetalae</taxon>
        <taxon>rosids</taxon>
        <taxon>malvids</taxon>
        <taxon>Myrtales</taxon>
        <taxon>Myrtaceae</taxon>
        <taxon>Myrtoideae</taxon>
        <taxon>Eucalypteae</taxon>
        <taxon>Eucalyptus</taxon>
    </lineage>
</organism>